<dbReference type="PANTHER" id="PTHR42943">
    <property type="entry name" value="GLUTATHIONE S-TRANSFERASE KAPPA"/>
    <property type="match status" value="1"/>
</dbReference>
<dbReference type="InterPro" id="IPR036249">
    <property type="entry name" value="Thioredoxin-like_sf"/>
</dbReference>
<name>A0A5C8PUR7_9HYPH</name>
<keyword evidence="1 4" id="KW-0413">Isomerase</keyword>
<evidence type="ECO:0000313" key="5">
    <source>
        <dbReference type="Proteomes" id="UP000321638"/>
    </source>
</evidence>
<sequence length="200" mass="21993">MPKHIDYYVSLMSPWTYLGSARIEALAARHGASMTIWPVDFGQVFPASGGLPLARRAPQRQAYRMMELKRWRAHLDVPINLEPKFFPGNELPAARSVIAVREKIDGAKAIALAHAVLRGVWEEDKDVGAPDVLAAIIAGAGLDPRQVMALAESPEIAGRREADTRHAIDLGVFGAPSYVIDGEIFWGQDRLEFVDRKLAA</sequence>
<protein>
    <recommendedName>
        <fullName evidence="1">2-hydroxychromene-2-carboxylate isomerase</fullName>
        <ecNumber evidence="1">5.99.1.4</ecNumber>
    </recommendedName>
</protein>
<dbReference type="GO" id="GO:0004602">
    <property type="term" value="F:glutathione peroxidase activity"/>
    <property type="evidence" value="ECO:0007669"/>
    <property type="project" value="TreeGrafter"/>
</dbReference>
<organism evidence="4 5">
    <name type="scientific">Vineibacter terrae</name>
    <dbReference type="NCBI Taxonomy" id="2586908"/>
    <lineage>
        <taxon>Bacteria</taxon>
        <taxon>Pseudomonadati</taxon>
        <taxon>Pseudomonadota</taxon>
        <taxon>Alphaproteobacteria</taxon>
        <taxon>Hyphomicrobiales</taxon>
        <taxon>Vineibacter</taxon>
    </lineage>
</organism>
<dbReference type="InterPro" id="IPR051924">
    <property type="entry name" value="GST_Kappa/NadH"/>
</dbReference>
<evidence type="ECO:0000259" key="3">
    <source>
        <dbReference type="Pfam" id="PF01323"/>
    </source>
</evidence>
<feature type="domain" description="DSBA-like thioredoxin" evidence="3">
    <location>
        <begin position="5"/>
        <end position="198"/>
    </location>
</feature>
<dbReference type="InterPro" id="IPR014440">
    <property type="entry name" value="HCCAis_GSTk"/>
</dbReference>
<dbReference type="Proteomes" id="UP000321638">
    <property type="component" value="Unassembled WGS sequence"/>
</dbReference>
<dbReference type="EC" id="5.99.1.4" evidence="1"/>
<dbReference type="InterPro" id="IPR044087">
    <property type="entry name" value="NahD-like"/>
</dbReference>
<accession>A0A5C8PUR7</accession>
<dbReference type="InterPro" id="IPR001853">
    <property type="entry name" value="DSBA-like_thioredoxin_dom"/>
</dbReference>
<keyword evidence="5" id="KW-1185">Reference proteome</keyword>
<dbReference type="GO" id="GO:1901170">
    <property type="term" value="P:naphthalene catabolic process"/>
    <property type="evidence" value="ECO:0007669"/>
    <property type="project" value="InterPro"/>
</dbReference>
<dbReference type="SUPFAM" id="SSF52833">
    <property type="entry name" value="Thioredoxin-like"/>
    <property type="match status" value="1"/>
</dbReference>
<comment type="catalytic activity">
    <reaction evidence="1">
        <text>2-hydroxychromene-2-carboxylate = (3E)-4-(2-hydroxyphenyl)-2-oxobut-3-enoate</text>
        <dbReference type="Rhea" id="RHEA:27401"/>
        <dbReference type="ChEBI" id="CHEBI:59350"/>
        <dbReference type="ChEBI" id="CHEBI:59353"/>
        <dbReference type="EC" id="5.99.1.4"/>
    </reaction>
</comment>
<dbReference type="Gene3D" id="3.40.30.10">
    <property type="entry name" value="Glutaredoxin"/>
    <property type="match status" value="1"/>
</dbReference>
<dbReference type="PANTHER" id="PTHR42943:SF13">
    <property type="entry name" value="GLUTATHIONE S-TRANSFERASE KAPPA-RELATED"/>
    <property type="match status" value="1"/>
</dbReference>
<dbReference type="PIRSF" id="PIRSF006386">
    <property type="entry name" value="HCCAis_GSTk"/>
    <property type="match status" value="1"/>
</dbReference>
<dbReference type="Pfam" id="PF01323">
    <property type="entry name" value="DSBA"/>
    <property type="match status" value="1"/>
</dbReference>
<comment type="similarity">
    <text evidence="1">Belongs to the GST superfamily. NadH family.</text>
</comment>
<proteinExistence type="inferred from homology"/>
<feature type="active site" description="Nucleophile" evidence="2">
    <location>
        <position position="13"/>
    </location>
</feature>
<dbReference type="GO" id="GO:0018845">
    <property type="term" value="F:2-hydroxychromene-2-carboxylate isomerase activity"/>
    <property type="evidence" value="ECO:0007669"/>
    <property type="project" value="UniProtKB-UniRule"/>
</dbReference>
<dbReference type="AlphaFoldDB" id="A0A5C8PUR7"/>
<evidence type="ECO:0000256" key="2">
    <source>
        <dbReference type="PIRSR" id="PIRSR006386-1"/>
    </source>
</evidence>
<evidence type="ECO:0000313" key="4">
    <source>
        <dbReference type="EMBL" id="TXL81834.1"/>
    </source>
</evidence>
<dbReference type="OrthoDB" id="5244108at2"/>
<comment type="caution">
    <text evidence="4">The sequence shown here is derived from an EMBL/GenBank/DDBJ whole genome shotgun (WGS) entry which is preliminary data.</text>
</comment>
<dbReference type="CDD" id="cd03022">
    <property type="entry name" value="DsbA_HCCA_Iso"/>
    <property type="match status" value="1"/>
</dbReference>
<dbReference type="EMBL" id="VDUZ01000002">
    <property type="protein sequence ID" value="TXL81834.1"/>
    <property type="molecule type" value="Genomic_DNA"/>
</dbReference>
<gene>
    <name evidence="4" type="ORF">FHP25_01850</name>
</gene>
<dbReference type="RefSeq" id="WP_147845190.1">
    <property type="nucleotide sequence ID" value="NZ_VDUZ01000002.1"/>
</dbReference>
<dbReference type="GO" id="GO:0004364">
    <property type="term" value="F:glutathione transferase activity"/>
    <property type="evidence" value="ECO:0007669"/>
    <property type="project" value="TreeGrafter"/>
</dbReference>
<dbReference type="GO" id="GO:0006749">
    <property type="term" value="P:glutathione metabolic process"/>
    <property type="evidence" value="ECO:0007669"/>
    <property type="project" value="TreeGrafter"/>
</dbReference>
<reference evidence="4 5" key="1">
    <citation type="submission" date="2019-06" db="EMBL/GenBank/DDBJ databases">
        <title>New taxonomy in bacterial strain CC-CFT640, isolated from vineyard.</title>
        <authorList>
            <person name="Lin S.-Y."/>
            <person name="Tsai C.-F."/>
            <person name="Young C.-C."/>
        </authorList>
    </citation>
    <scope>NUCLEOTIDE SEQUENCE [LARGE SCALE GENOMIC DNA]</scope>
    <source>
        <strain evidence="4 5">CC-CFT640</strain>
    </source>
</reference>
<evidence type="ECO:0000256" key="1">
    <source>
        <dbReference type="PIRNR" id="PIRNR006386"/>
    </source>
</evidence>